<dbReference type="EMBL" id="CAAE01007690">
    <property type="protein sequence ID" value="CAF90645.1"/>
    <property type="molecule type" value="Genomic_DNA"/>
</dbReference>
<dbReference type="PANTHER" id="PTHR46585:SF1">
    <property type="entry name" value="CHROMO DOMAIN-CONTAINING PROTEIN"/>
    <property type="match status" value="1"/>
</dbReference>
<comment type="caution">
    <text evidence="1">The sequence shown here is derived from an EMBL/GenBank/DDBJ whole genome shotgun (WGS) entry which is preliminary data.</text>
</comment>
<proteinExistence type="predicted"/>
<dbReference type="KEGG" id="tng:GSTEN00005011G001"/>
<organism evidence="1">
    <name type="scientific">Tetraodon nigroviridis</name>
    <name type="common">Spotted green pufferfish</name>
    <name type="synonym">Chelonodon nigroviridis</name>
    <dbReference type="NCBI Taxonomy" id="99883"/>
    <lineage>
        <taxon>Eukaryota</taxon>
        <taxon>Metazoa</taxon>
        <taxon>Chordata</taxon>
        <taxon>Craniata</taxon>
        <taxon>Vertebrata</taxon>
        <taxon>Euteleostomi</taxon>
        <taxon>Actinopterygii</taxon>
        <taxon>Neopterygii</taxon>
        <taxon>Teleostei</taxon>
        <taxon>Neoteleostei</taxon>
        <taxon>Acanthomorphata</taxon>
        <taxon>Eupercaria</taxon>
        <taxon>Tetraodontiformes</taxon>
        <taxon>Tetradontoidea</taxon>
        <taxon>Tetraodontidae</taxon>
        <taxon>Tetraodon</taxon>
    </lineage>
</organism>
<protein>
    <submittedName>
        <fullName evidence="1">(spotted green pufferfish) hypothetical protein</fullName>
    </submittedName>
</protein>
<sequence>MAPTDMTSENAGQVFLNLYGTFSSRHRVPVKMNFKQGDLVRISKLRGVFDKKYEQSFTDEVFTVLSAIPRTPPVYKLSDYDGETVEGTFYEAELQKVKMDENRAYPVEEILKRRNGQHKIRAHAPLAYVLGLKAGEWWTLSNRSAPYPCDLKNGTYNLFVYTDIIQYQQVGDSHSPLLGVVNVKGDFGDVVSISKDGAGAMDSFVINNGPNRGLNTRGALCAESREVQLIGPLHADIFFCERLLLNSVDLRIKLTRASDAFCLMGNQAAAHRVRITGASLFVKKVNVSPAVRLGHEAALLKGNALYPLSRVNVKTYSIPANSRVCNQENLFLGAMPKYVVLGMVHHEAFTGRRDMSPFNFRHNDVEYLALCQNGKQVPAKAFQPRFDQGASVREFYNMFIATGRHLKDIPLAIDRQDFNDGYSLFVFNLTPSEDNDALSPMTNGNLRLEMRFRVALPHTTTLIVYACYDSILEINAKRQVLVDYY</sequence>
<dbReference type="OrthoDB" id="8869837at2759"/>
<name>Q4T8Y7_TETNG</name>
<accession>Q4T8Y7</accession>
<reference evidence="1" key="1">
    <citation type="journal article" date="2004" name="Nature">
        <title>Genome duplication in the teleost fish Tetraodon nigroviridis reveals the early vertebrate proto-karyotype.</title>
        <authorList>
            <person name="Jaillon O."/>
            <person name="Aury J.-M."/>
            <person name="Brunet F."/>
            <person name="Petit J.-L."/>
            <person name="Stange-Thomann N."/>
            <person name="Mauceli E."/>
            <person name="Bouneau L."/>
            <person name="Fischer C."/>
            <person name="Ozouf-Costaz C."/>
            <person name="Bernot A."/>
            <person name="Nicaud S."/>
            <person name="Jaffe D."/>
            <person name="Fisher S."/>
            <person name="Lutfalla G."/>
            <person name="Dossat C."/>
            <person name="Segurens B."/>
            <person name="Dasilva C."/>
            <person name="Salanoubat M."/>
            <person name="Levy M."/>
            <person name="Boudet N."/>
            <person name="Castellano S."/>
            <person name="Anthouard V."/>
            <person name="Jubin C."/>
            <person name="Castelli V."/>
            <person name="Katinka M."/>
            <person name="Vacherie B."/>
            <person name="Biemont C."/>
            <person name="Skalli Z."/>
            <person name="Cattolico L."/>
            <person name="Poulain J."/>
            <person name="De Berardinis V."/>
            <person name="Cruaud C."/>
            <person name="Duprat S."/>
            <person name="Brottier P."/>
            <person name="Coutanceau J.-P."/>
            <person name="Gouzy J."/>
            <person name="Parra G."/>
            <person name="Lardier G."/>
            <person name="Chapple C."/>
            <person name="McKernan K.J."/>
            <person name="McEwan P."/>
            <person name="Bosak S."/>
            <person name="Kellis M."/>
            <person name="Volff J.-N."/>
            <person name="Guigo R."/>
            <person name="Zody M.C."/>
            <person name="Mesirov J."/>
            <person name="Lindblad-Toh K."/>
            <person name="Birren B."/>
            <person name="Nusbaum C."/>
            <person name="Kahn D."/>
            <person name="Robinson-Rechavi M."/>
            <person name="Laudet V."/>
            <person name="Schachter V."/>
            <person name="Quetier F."/>
            <person name="Saurin W."/>
            <person name="Scarpelli C."/>
            <person name="Wincker P."/>
            <person name="Lander E.S."/>
            <person name="Weissenbach J."/>
            <person name="Roest Crollius H."/>
        </authorList>
    </citation>
    <scope>NUCLEOTIDE SEQUENCE [LARGE SCALE GENOMIC DNA]</scope>
</reference>
<evidence type="ECO:0000313" key="1">
    <source>
        <dbReference type="EMBL" id="CAF90645.1"/>
    </source>
</evidence>
<reference evidence="1" key="2">
    <citation type="submission" date="2004-02" db="EMBL/GenBank/DDBJ databases">
        <authorList>
            <consortium name="Genoscope"/>
            <consortium name="Whitehead Institute Centre for Genome Research"/>
        </authorList>
    </citation>
    <scope>NUCLEOTIDE SEQUENCE</scope>
</reference>
<dbReference type="PANTHER" id="PTHR46585">
    <property type="entry name" value="INTEGRASE CORE DOMAIN CONTAINING PROTEIN"/>
    <property type="match status" value="1"/>
</dbReference>
<gene>
    <name evidence="1" type="ORF">GSTENG00005011001</name>
</gene>
<dbReference type="AlphaFoldDB" id="Q4T8Y7"/>